<organism evidence="1 2">
    <name type="scientific">Paramecium octaurelia</name>
    <dbReference type="NCBI Taxonomy" id="43137"/>
    <lineage>
        <taxon>Eukaryota</taxon>
        <taxon>Sar</taxon>
        <taxon>Alveolata</taxon>
        <taxon>Ciliophora</taxon>
        <taxon>Intramacronucleata</taxon>
        <taxon>Oligohymenophorea</taxon>
        <taxon>Peniculida</taxon>
        <taxon>Parameciidae</taxon>
        <taxon>Paramecium</taxon>
    </lineage>
</organism>
<dbReference type="EMBL" id="CAJJDP010000166">
    <property type="protein sequence ID" value="CAD8213795.1"/>
    <property type="molecule type" value="Genomic_DNA"/>
</dbReference>
<protein>
    <submittedName>
        <fullName evidence="1">Uncharacterized protein</fullName>
    </submittedName>
</protein>
<proteinExistence type="predicted"/>
<dbReference type="AlphaFoldDB" id="A0A8S1YHX7"/>
<comment type="caution">
    <text evidence="1">The sequence shown here is derived from an EMBL/GenBank/DDBJ whole genome shotgun (WGS) entry which is preliminary data.</text>
</comment>
<evidence type="ECO:0000313" key="1">
    <source>
        <dbReference type="EMBL" id="CAD8213795.1"/>
    </source>
</evidence>
<dbReference type="Proteomes" id="UP000683925">
    <property type="component" value="Unassembled WGS sequence"/>
</dbReference>
<name>A0A8S1YHX7_PAROT</name>
<accession>A0A8S1YHX7</accession>
<reference evidence="1" key="1">
    <citation type="submission" date="2021-01" db="EMBL/GenBank/DDBJ databases">
        <authorList>
            <consortium name="Genoscope - CEA"/>
            <person name="William W."/>
        </authorList>
    </citation>
    <scope>NUCLEOTIDE SEQUENCE</scope>
</reference>
<keyword evidence="2" id="KW-1185">Reference proteome</keyword>
<sequence length="459" mass="54781">MNKGDIEKKQLSKKSILILFFALLQGFNKDNEAVKQQNILSYQLFQKSKKNPIETQEYHQLLKNVQNLKTQSLIDKHSIIQSEIKQLQNEYIEYRQIYQQKCKIIFKQKQVIEELDGKKAKIHSKLQEQSTFIFYANAIKLLEEMLNKDDPRNLFQYHFEYRYHFIRQKRSYPTSITNIFATQVDQVGQEIEKAPIEEERDLKLLELIKNLNNELNEFNYNKIYWLLQIKKFKSIQIIKRFEFIQLNEKKFELQSNIREINYCKYPQTSNGLLPLKLSDNFNSNQITLNLLSTSVELDLKEQRNENQVKRVENTVIRLFNFLRNNVSRVNHLVKLIQEISELVPSTIFLVLEQLKNSLYINEIIRTPTQKKSAMYAITILEQKQELVHMKHSKLLSQKQMLNTVHITKKHAHASIKKFKNLQTVQTFIKSLLSDEIERLFIQQEMLDDLTKEVEKYCEQ</sequence>
<gene>
    <name evidence="1" type="ORF">POCTA_138.1.T1630090</name>
</gene>
<evidence type="ECO:0000313" key="2">
    <source>
        <dbReference type="Proteomes" id="UP000683925"/>
    </source>
</evidence>